<dbReference type="InterPro" id="IPR004360">
    <property type="entry name" value="Glyas_Fos-R_dOase_dom"/>
</dbReference>
<organism evidence="2 3">
    <name type="scientific">Sphingomonas yabuuchiae</name>
    <dbReference type="NCBI Taxonomy" id="172044"/>
    <lineage>
        <taxon>Bacteria</taxon>
        <taxon>Pseudomonadati</taxon>
        <taxon>Pseudomonadota</taxon>
        <taxon>Alphaproteobacteria</taxon>
        <taxon>Sphingomonadales</taxon>
        <taxon>Sphingomonadaceae</taxon>
        <taxon>Sphingomonas</taxon>
    </lineage>
</organism>
<dbReference type="PANTHER" id="PTHR35006:SF1">
    <property type="entry name" value="BLL2941 PROTEIN"/>
    <property type="match status" value="1"/>
</dbReference>
<protein>
    <submittedName>
        <fullName evidence="2">Glyoxalase</fullName>
    </submittedName>
</protein>
<dbReference type="PROSITE" id="PS51819">
    <property type="entry name" value="VOC"/>
    <property type="match status" value="1"/>
</dbReference>
<dbReference type="PATRIC" id="fig|172044.3.peg.1062"/>
<feature type="domain" description="VOC" evidence="1">
    <location>
        <begin position="1"/>
        <end position="130"/>
    </location>
</feature>
<dbReference type="SUPFAM" id="SSF54593">
    <property type="entry name" value="Glyoxalase/Bleomycin resistance protein/Dihydroxybiphenyl dioxygenase"/>
    <property type="match status" value="1"/>
</dbReference>
<dbReference type="Proteomes" id="UP000073923">
    <property type="component" value="Unassembled WGS sequence"/>
</dbReference>
<evidence type="ECO:0000259" key="1">
    <source>
        <dbReference type="PROSITE" id="PS51819"/>
    </source>
</evidence>
<comment type="caution">
    <text evidence="2">The sequence shown here is derived from an EMBL/GenBank/DDBJ whole genome shotgun (WGS) entry which is preliminary data.</text>
</comment>
<dbReference type="OrthoDB" id="9807407at2"/>
<dbReference type="RefSeq" id="WP_058744980.1">
    <property type="nucleotide sequence ID" value="NZ_LDTF01000025.1"/>
</dbReference>
<evidence type="ECO:0000313" key="2">
    <source>
        <dbReference type="EMBL" id="KTT99469.1"/>
    </source>
</evidence>
<dbReference type="PANTHER" id="PTHR35006">
    <property type="entry name" value="GLYOXALASE FAMILY PROTEIN (AFU_ORTHOLOGUE AFUA_5G14830)"/>
    <property type="match status" value="1"/>
</dbReference>
<dbReference type="CDD" id="cd07262">
    <property type="entry name" value="VOC_like"/>
    <property type="match status" value="1"/>
</dbReference>
<dbReference type="Gene3D" id="3.10.180.10">
    <property type="entry name" value="2,3-Dihydroxybiphenyl 1,2-Dioxygenase, domain 1"/>
    <property type="match status" value="1"/>
</dbReference>
<name>A0A147IV30_9SPHN</name>
<sequence length="132" mass="14131">MLFHTMIGSNDIERSKRFYDTLLGTLGIGEPMRNVADSGHTRLIYRGESGTAFIVTQPINDEPATVSNGGTVAFQCDSPEQVRKFHDVAVAAGGTSIEAPPGPRHTASMGTIELAYVRDPDGNKLCGIHFPG</sequence>
<accession>A0A147IV30</accession>
<proteinExistence type="predicted"/>
<dbReference type="InterPro" id="IPR037523">
    <property type="entry name" value="VOC_core"/>
</dbReference>
<gene>
    <name evidence="2" type="ORF">NS355_06595</name>
</gene>
<dbReference type="Pfam" id="PF00903">
    <property type="entry name" value="Glyoxalase"/>
    <property type="match status" value="1"/>
</dbReference>
<dbReference type="EMBL" id="LDTF01000025">
    <property type="protein sequence ID" value="KTT99469.1"/>
    <property type="molecule type" value="Genomic_DNA"/>
</dbReference>
<reference evidence="2 3" key="1">
    <citation type="journal article" date="2016" name="Front. Microbiol.">
        <title>Genomic Resource of Rice Seed Associated Bacteria.</title>
        <authorList>
            <person name="Midha S."/>
            <person name="Bansal K."/>
            <person name="Sharma S."/>
            <person name="Kumar N."/>
            <person name="Patil P.P."/>
            <person name="Chaudhry V."/>
            <person name="Patil P.B."/>
        </authorList>
    </citation>
    <scope>NUCLEOTIDE SEQUENCE [LARGE SCALE GENOMIC DNA]</scope>
    <source>
        <strain evidence="2 3">NS355</strain>
    </source>
</reference>
<dbReference type="InterPro" id="IPR029068">
    <property type="entry name" value="Glyas_Bleomycin-R_OHBP_Dase"/>
</dbReference>
<dbReference type="AlphaFoldDB" id="A0A147IV30"/>
<evidence type="ECO:0000313" key="3">
    <source>
        <dbReference type="Proteomes" id="UP000073923"/>
    </source>
</evidence>